<keyword evidence="2" id="KW-1133">Transmembrane helix</keyword>
<keyword evidence="1" id="KW-0175">Coiled coil</keyword>
<dbReference type="OrthoDB" id="7366354at2"/>
<dbReference type="AlphaFoldDB" id="H6SQM7"/>
<keyword evidence="2" id="KW-0472">Membrane</keyword>
<evidence type="ECO:0000256" key="2">
    <source>
        <dbReference type="SAM" id="Phobius"/>
    </source>
</evidence>
<organism evidence="3 4">
    <name type="scientific">Pararhodospirillum photometricum DSM 122</name>
    <dbReference type="NCBI Taxonomy" id="1150469"/>
    <lineage>
        <taxon>Bacteria</taxon>
        <taxon>Pseudomonadati</taxon>
        <taxon>Pseudomonadota</taxon>
        <taxon>Alphaproteobacteria</taxon>
        <taxon>Rhodospirillales</taxon>
        <taxon>Rhodospirillaceae</taxon>
        <taxon>Pararhodospirillum</taxon>
    </lineage>
</organism>
<dbReference type="RefSeq" id="WP_014413982.1">
    <property type="nucleotide sequence ID" value="NC_017059.1"/>
</dbReference>
<gene>
    <name evidence="3" type="ORF">RSPPHO_00716</name>
</gene>
<keyword evidence="4" id="KW-1185">Reference proteome</keyword>
<dbReference type="PATRIC" id="fig|1150469.3.peg.824"/>
<dbReference type="HOGENOM" id="CLU_120994_0_0_5"/>
<reference evidence="3 4" key="1">
    <citation type="submission" date="2012-02" db="EMBL/GenBank/DDBJ databases">
        <title>Shotgun genome sequence of Phaeospirillum photometricum DSM 122.</title>
        <authorList>
            <person name="Duquesne K."/>
            <person name="Sturgis J."/>
        </authorList>
    </citation>
    <scope>NUCLEOTIDE SEQUENCE [LARGE SCALE GENOMIC DNA]</scope>
    <source>
        <strain evidence="4">DSM122</strain>
    </source>
</reference>
<feature type="transmembrane region" description="Helical" evidence="2">
    <location>
        <begin position="153"/>
        <end position="172"/>
    </location>
</feature>
<dbReference type="Proteomes" id="UP000033220">
    <property type="component" value="Chromosome DSM 122"/>
</dbReference>
<dbReference type="EMBL" id="HE663493">
    <property type="protein sequence ID" value="CCG07342.1"/>
    <property type="molecule type" value="Genomic_DNA"/>
</dbReference>
<evidence type="ECO:0000256" key="1">
    <source>
        <dbReference type="SAM" id="Coils"/>
    </source>
</evidence>
<keyword evidence="2" id="KW-0812">Transmembrane</keyword>
<dbReference type="eggNOG" id="ENOG502ZWX5">
    <property type="taxonomic scope" value="Bacteria"/>
</dbReference>
<proteinExistence type="predicted"/>
<evidence type="ECO:0000313" key="4">
    <source>
        <dbReference type="Proteomes" id="UP000033220"/>
    </source>
</evidence>
<feature type="transmembrane region" description="Helical" evidence="2">
    <location>
        <begin position="109"/>
        <end position="133"/>
    </location>
</feature>
<dbReference type="STRING" id="1150469.RSPPHO_00716"/>
<protein>
    <submittedName>
        <fullName evidence="3">Uncharacterized protein</fullName>
    </submittedName>
</protein>
<accession>H6SQM7</accession>
<dbReference type="KEGG" id="rpm:RSPPHO_00716"/>
<feature type="coiled-coil region" evidence="1">
    <location>
        <begin position="62"/>
        <end position="89"/>
    </location>
</feature>
<name>H6SQM7_PARPM</name>
<evidence type="ECO:0000313" key="3">
    <source>
        <dbReference type="EMBL" id="CCG07342.1"/>
    </source>
</evidence>
<sequence>MLPLIPIALGIAQAAAPWLVSRVLGDEAGLVASRVVQAAQGTTGAASPDEALAAVRATPETAARVQEALARLEADLAREDTARLQAINETARTESRSEDPYVRRWRPTWGYVTAATWAVQGVGVLAALVGAVVATLEGKTAAVTALLTGASELAGALTLQWGVALAVLGVAVQQRTRDKEAAQGSPPPTMWEVVGGVLTRKGGKG</sequence>